<dbReference type="GO" id="GO:0046872">
    <property type="term" value="F:metal ion binding"/>
    <property type="evidence" value="ECO:0007669"/>
    <property type="project" value="UniProtKB-KW"/>
</dbReference>
<dbReference type="InterPro" id="IPR036565">
    <property type="entry name" value="Mur-like_cat_sf"/>
</dbReference>
<dbReference type="PROSITE" id="PS01011">
    <property type="entry name" value="FOLYLPOLYGLU_SYNT_1"/>
    <property type="match status" value="1"/>
</dbReference>
<evidence type="ECO:0000256" key="14">
    <source>
        <dbReference type="ARBA" id="ARBA00022909"/>
    </source>
</evidence>
<evidence type="ECO:0000256" key="13">
    <source>
        <dbReference type="ARBA" id="ARBA00022842"/>
    </source>
</evidence>
<keyword evidence="9 22" id="KW-0436">Ligase</keyword>
<dbReference type="EC" id="6.3.2.12" evidence="6"/>
<evidence type="ECO:0000256" key="20">
    <source>
        <dbReference type="ARBA" id="ARBA00049035"/>
    </source>
</evidence>
<evidence type="ECO:0000256" key="11">
    <source>
        <dbReference type="ARBA" id="ARBA00022741"/>
    </source>
</evidence>
<evidence type="ECO:0000256" key="4">
    <source>
        <dbReference type="ARBA" id="ARBA00005150"/>
    </source>
</evidence>
<dbReference type="NCBIfam" id="TIGR01499">
    <property type="entry name" value="folC"/>
    <property type="match status" value="1"/>
</dbReference>
<proteinExistence type="inferred from homology"/>
<evidence type="ECO:0000256" key="6">
    <source>
        <dbReference type="ARBA" id="ARBA00013023"/>
    </source>
</evidence>
<comment type="function">
    <text evidence="2">Functions in two distinct reactions of the de novo folate biosynthetic pathway. Catalyzes the addition of a glutamate residue to dihydropteroate (7,8-dihydropteroate or H2Pte) to form dihydrofolate (7,8-dihydrofolate monoglutamate or H2Pte-Glu). Also catalyzes successive additions of L-glutamate to tetrahydrofolate or 10-formyltetrahydrofolate or 5,10-methylenetetrahydrofolate, leading to folylpolyglutamate derivatives.</text>
</comment>
<keyword evidence="14" id="KW-0289">Folate biosynthesis</keyword>
<dbReference type="PROSITE" id="PS01012">
    <property type="entry name" value="FOLYLPOLYGLU_SYNT_2"/>
    <property type="match status" value="1"/>
</dbReference>
<feature type="domain" description="Mur ligase C-terminal" evidence="23">
    <location>
        <begin position="304"/>
        <end position="421"/>
    </location>
</feature>
<comment type="similarity">
    <text evidence="5 22">Belongs to the folylpolyglutamate synthase family.</text>
</comment>
<evidence type="ECO:0000256" key="8">
    <source>
        <dbReference type="ARBA" id="ARBA00019357"/>
    </source>
</evidence>
<dbReference type="GO" id="GO:0004326">
    <property type="term" value="F:tetrahydrofolylpolyglutamate synthase activity"/>
    <property type="evidence" value="ECO:0007669"/>
    <property type="project" value="UniProtKB-EC"/>
</dbReference>
<comment type="catalytic activity">
    <reaction evidence="18">
        <text>(6S)-5,6,7,8-tetrahydrofolyl-(gamma-L-Glu)(n) + L-glutamate + ATP = (6S)-5,6,7,8-tetrahydrofolyl-(gamma-L-Glu)(n+1) + ADP + phosphate + H(+)</text>
        <dbReference type="Rhea" id="RHEA:10580"/>
        <dbReference type="Rhea" id="RHEA-COMP:14738"/>
        <dbReference type="Rhea" id="RHEA-COMP:14740"/>
        <dbReference type="ChEBI" id="CHEBI:15378"/>
        <dbReference type="ChEBI" id="CHEBI:29985"/>
        <dbReference type="ChEBI" id="CHEBI:30616"/>
        <dbReference type="ChEBI" id="CHEBI:43474"/>
        <dbReference type="ChEBI" id="CHEBI:141005"/>
        <dbReference type="ChEBI" id="CHEBI:456216"/>
        <dbReference type="EC" id="6.3.2.17"/>
    </reaction>
</comment>
<dbReference type="PIRSF" id="PIRSF001563">
    <property type="entry name" value="Folylpolyglu_synth"/>
    <property type="match status" value="1"/>
</dbReference>
<evidence type="ECO:0000256" key="15">
    <source>
        <dbReference type="ARBA" id="ARBA00030048"/>
    </source>
</evidence>
<evidence type="ECO:0000256" key="9">
    <source>
        <dbReference type="ARBA" id="ARBA00022598"/>
    </source>
</evidence>
<sequence>MTYEEAIAYLYSRLPVFQNHGARAYKPGLSTTRAFCERLGNPQNTYKTIHVGGTNGKGSTSHMLASVLQHAGYRVGLYTSPHLKSFTERIRVNGQPVREDFVSEFVTVHSDYIASIEPSFFEVTVAMAFAYFSSENVEVAVIEVGMGGRLDSTNIITPELALITNISFDHTQYLGDTLPKIAFEKAGIIKPTIPIVLSERMPPEVLDVFEERAAELDARLVVAAERITISSHSFQTGKLNIAVKYSHKKKLYRYQLDLLGEYQLNNVKGVLSALEILNDTGFVIHPSAIKSGLASVRTTTGLKGRWQQIQSEPLVLCDTAHNKAGLELTIGQFKQIEASKHRFVLGFVADKEIESILSLFSNEDTFYFCQPQNPRALPVENLVQAAQIAGFTGESLDNVNSALEKAIHDSNAADAIYVGGSTFVVADLNSL</sequence>
<evidence type="ECO:0000256" key="3">
    <source>
        <dbReference type="ARBA" id="ARBA00004799"/>
    </source>
</evidence>
<dbReference type="EMBL" id="WHLY01000002">
    <property type="protein sequence ID" value="MPR36388.1"/>
    <property type="molecule type" value="Genomic_DNA"/>
</dbReference>
<dbReference type="GO" id="GO:0005737">
    <property type="term" value="C:cytoplasm"/>
    <property type="evidence" value="ECO:0007669"/>
    <property type="project" value="TreeGrafter"/>
</dbReference>
<keyword evidence="13" id="KW-0460">Magnesium</keyword>
<evidence type="ECO:0000259" key="24">
    <source>
        <dbReference type="Pfam" id="PF08245"/>
    </source>
</evidence>
<name>A0A7C9FZX5_9BACT</name>
<evidence type="ECO:0000256" key="21">
    <source>
        <dbReference type="ARBA" id="ARBA00049161"/>
    </source>
</evidence>
<dbReference type="EC" id="6.3.2.17" evidence="7"/>
<evidence type="ECO:0000256" key="1">
    <source>
        <dbReference type="ARBA" id="ARBA00001946"/>
    </source>
</evidence>
<dbReference type="AlphaFoldDB" id="A0A7C9FZX5"/>
<dbReference type="Gene3D" id="3.40.1190.10">
    <property type="entry name" value="Mur-like, catalytic domain"/>
    <property type="match status" value="1"/>
</dbReference>
<dbReference type="FunFam" id="3.40.1190.10:FF:000011">
    <property type="entry name" value="Folylpolyglutamate synthase/dihydrofolate synthase"/>
    <property type="match status" value="1"/>
</dbReference>
<feature type="domain" description="Mur ligase central" evidence="24">
    <location>
        <begin position="51"/>
        <end position="271"/>
    </location>
</feature>
<evidence type="ECO:0000256" key="12">
    <source>
        <dbReference type="ARBA" id="ARBA00022840"/>
    </source>
</evidence>
<dbReference type="SUPFAM" id="SSF53623">
    <property type="entry name" value="MurD-like peptide ligases, catalytic domain"/>
    <property type="match status" value="1"/>
</dbReference>
<keyword evidence="12 22" id="KW-0067">ATP-binding</keyword>
<comment type="catalytic activity">
    <reaction evidence="20">
        <text>(6R)-5,10-methylenetetrahydrofolyl-(gamma-L-Glu)(n) + L-glutamate + ATP = (6R)-5,10-methylenetetrahydrofolyl-(gamma-L-Glu)(n+1) + ADP + phosphate + H(+)</text>
        <dbReference type="Rhea" id="RHEA:51912"/>
        <dbReference type="Rhea" id="RHEA-COMP:13257"/>
        <dbReference type="Rhea" id="RHEA-COMP:13258"/>
        <dbReference type="ChEBI" id="CHEBI:15378"/>
        <dbReference type="ChEBI" id="CHEBI:29985"/>
        <dbReference type="ChEBI" id="CHEBI:30616"/>
        <dbReference type="ChEBI" id="CHEBI:43474"/>
        <dbReference type="ChEBI" id="CHEBI:136572"/>
        <dbReference type="ChEBI" id="CHEBI:456216"/>
        <dbReference type="EC" id="6.3.2.17"/>
    </reaction>
</comment>
<evidence type="ECO:0000256" key="18">
    <source>
        <dbReference type="ARBA" id="ARBA00047493"/>
    </source>
</evidence>
<dbReference type="Gene3D" id="3.90.190.20">
    <property type="entry name" value="Mur ligase, C-terminal domain"/>
    <property type="match status" value="1"/>
</dbReference>
<dbReference type="Proteomes" id="UP000479293">
    <property type="component" value="Unassembled WGS sequence"/>
</dbReference>
<keyword evidence="11 22" id="KW-0547">Nucleotide-binding</keyword>
<reference evidence="25 26" key="1">
    <citation type="submission" date="2019-10" db="EMBL/GenBank/DDBJ databases">
        <title>Draft Genome Sequence of Cytophagaceae sp. SJW1-29.</title>
        <authorList>
            <person name="Choi A."/>
        </authorList>
    </citation>
    <scope>NUCLEOTIDE SEQUENCE [LARGE SCALE GENOMIC DNA]</scope>
    <source>
        <strain evidence="25 26">SJW1-29</strain>
    </source>
</reference>
<dbReference type="InterPro" id="IPR004101">
    <property type="entry name" value="Mur_ligase_C"/>
</dbReference>
<comment type="caution">
    <text evidence="25">The sequence shown here is derived from an EMBL/GenBank/DDBJ whole genome shotgun (WGS) entry which is preliminary data.</text>
</comment>
<dbReference type="InterPro" id="IPR018109">
    <property type="entry name" value="Folylpolyglutamate_synth_CS"/>
</dbReference>
<dbReference type="GO" id="GO:0046656">
    <property type="term" value="P:folic acid biosynthetic process"/>
    <property type="evidence" value="ECO:0007669"/>
    <property type="project" value="UniProtKB-KW"/>
</dbReference>
<gene>
    <name evidence="25" type="ORF">GBK04_24355</name>
</gene>
<dbReference type="PANTHER" id="PTHR11136:SF0">
    <property type="entry name" value="DIHYDROFOLATE SYNTHETASE-RELATED"/>
    <property type="match status" value="1"/>
</dbReference>
<dbReference type="PANTHER" id="PTHR11136">
    <property type="entry name" value="FOLYLPOLYGLUTAMATE SYNTHASE-RELATED"/>
    <property type="match status" value="1"/>
</dbReference>
<dbReference type="Pfam" id="PF02875">
    <property type="entry name" value="Mur_ligase_C"/>
    <property type="match status" value="1"/>
</dbReference>
<dbReference type="SUPFAM" id="SSF53244">
    <property type="entry name" value="MurD-like peptide ligases, peptide-binding domain"/>
    <property type="match status" value="1"/>
</dbReference>
<evidence type="ECO:0000256" key="7">
    <source>
        <dbReference type="ARBA" id="ARBA00013025"/>
    </source>
</evidence>
<protein>
    <recommendedName>
        <fullName evidence="8">Dihydrofolate synthase/folylpolyglutamate synthase</fullName>
        <ecNumber evidence="6">6.3.2.12</ecNumber>
        <ecNumber evidence="7">6.3.2.17</ecNumber>
    </recommendedName>
    <alternativeName>
        <fullName evidence="17">Folylpoly-gamma-glutamate synthetase-dihydrofolate synthetase</fullName>
    </alternativeName>
    <alternativeName>
        <fullName evidence="15">Folylpolyglutamate synthetase</fullName>
    </alternativeName>
    <alternativeName>
        <fullName evidence="16">Tetrahydrofolylpolyglutamate synthase</fullName>
    </alternativeName>
</protein>
<comment type="catalytic activity">
    <reaction evidence="19">
        <text>10-formyltetrahydrofolyl-(gamma-L-Glu)(n) + L-glutamate + ATP = 10-formyltetrahydrofolyl-(gamma-L-Glu)(n+1) + ADP + phosphate + H(+)</text>
        <dbReference type="Rhea" id="RHEA:51904"/>
        <dbReference type="Rhea" id="RHEA-COMP:13088"/>
        <dbReference type="Rhea" id="RHEA-COMP:14300"/>
        <dbReference type="ChEBI" id="CHEBI:15378"/>
        <dbReference type="ChEBI" id="CHEBI:29985"/>
        <dbReference type="ChEBI" id="CHEBI:30616"/>
        <dbReference type="ChEBI" id="CHEBI:43474"/>
        <dbReference type="ChEBI" id="CHEBI:134413"/>
        <dbReference type="ChEBI" id="CHEBI:456216"/>
        <dbReference type="EC" id="6.3.2.17"/>
    </reaction>
</comment>
<dbReference type="InterPro" id="IPR036615">
    <property type="entry name" value="Mur_ligase_C_dom_sf"/>
</dbReference>
<evidence type="ECO:0000256" key="16">
    <source>
        <dbReference type="ARBA" id="ARBA00030592"/>
    </source>
</evidence>
<dbReference type="InterPro" id="IPR013221">
    <property type="entry name" value="Mur_ligase_cen"/>
</dbReference>
<evidence type="ECO:0000259" key="23">
    <source>
        <dbReference type="Pfam" id="PF02875"/>
    </source>
</evidence>
<dbReference type="RefSeq" id="WP_152764241.1">
    <property type="nucleotide sequence ID" value="NZ_WHLY01000002.1"/>
</dbReference>
<comment type="cofactor">
    <cofactor evidence="1">
        <name>Mg(2+)</name>
        <dbReference type="ChEBI" id="CHEBI:18420"/>
    </cofactor>
</comment>
<evidence type="ECO:0000256" key="10">
    <source>
        <dbReference type="ARBA" id="ARBA00022723"/>
    </source>
</evidence>
<evidence type="ECO:0000313" key="26">
    <source>
        <dbReference type="Proteomes" id="UP000479293"/>
    </source>
</evidence>
<evidence type="ECO:0000313" key="25">
    <source>
        <dbReference type="EMBL" id="MPR36388.1"/>
    </source>
</evidence>
<organism evidence="25 26">
    <name type="scientific">Salmonirosea aquatica</name>
    <dbReference type="NCBI Taxonomy" id="2654236"/>
    <lineage>
        <taxon>Bacteria</taxon>
        <taxon>Pseudomonadati</taxon>
        <taxon>Bacteroidota</taxon>
        <taxon>Cytophagia</taxon>
        <taxon>Cytophagales</taxon>
        <taxon>Spirosomataceae</taxon>
        <taxon>Salmonirosea</taxon>
    </lineage>
</organism>
<evidence type="ECO:0000256" key="5">
    <source>
        <dbReference type="ARBA" id="ARBA00008276"/>
    </source>
</evidence>
<keyword evidence="26" id="KW-1185">Reference proteome</keyword>
<dbReference type="Pfam" id="PF08245">
    <property type="entry name" value="Mur_ligase_M"/>
    <property type="match status" value="1"/>
</dbReference>
<comment type="pathway">
    <text evidence="4">Cofactor biosynthesis; tetrahydrofolylpolyglutamate biosynthesis.</text>
</comment>
<dbReference type="InterPro" id="IPR001645">
    <property type="entry name" value="Folylpolyglutamate_synth"/>
</dbReference>
<comment type="pathway">
    <text evidence="3">Cofactor biosynthesis; tetrahydrofolate biosynthesis; 7,8-dihydrofolate from 2-amino-4-hydroxy-6-hydroxymethyl-7,8-dihydropteridine diphosphate and 4-aminobenzoate: step 2/2.</text>
</comment>
<evidence type="ECO:0000256" key="2">
    <source>
        <dbReference type="ARBA" id="ARBA00002714"/>
    </source>
</evidence>
<dbReference type="GO" id="GO:0008841">
    <property type="term" value="F:dihydrofolate synthase activity"/>
    <property type="evidence" value="ECO:0007669"/>
    <property type="project" value="UniProtKB-EC"/>
</dbReference>
<keyword evidence="10" id="KW-0479">Metal-binding</keyword>
<evidence type="ECO:0000256" key="19">
    <source>
        <dbReference type="ARBA" id="ARBA00047808"/>
    </source>
</evidence>
<comment type="catalytic activity">
    <reaction evidence="21">
        <text>7,8-dihydropteroate + L-glutamate + ATP = 7,8-dihydrofolate + ADP + phosphate + H(+)</text>
        <dbReference type="Rhea" id="RHEA:23584"/>
        <dbReference type="ChEBI" id="CHEBI:15378"/>
        <dbReference type="ChEBI" id="CHEBI:17839"/>
        <dbReference type="ChEBI" id="CHEBI:29985"/>
        <dbReference type="ChEBI" id="CHEBI:30616"/>
        <dbReference type="ChEBI" id="CHEBI:43474"/>
        <dbReference type="ChEBI" id="CHEBI:57451"/>
        <dbReference type="ChEBI" id="CHEBI:456216"/>
        <dbReference type="EC" id="6.3.2.12"/>
    </reaction>
</comment>
<dbReference type="GO" id="GO:0005524">
    <property type="term" value="F:ATP binding"/>
    <property type="evidence" value="ECO:0007669"/>
    <property type="project" value="UniProtKB-KW"/>
</dbReference>
<evidence type="ECO:0000256" key="17">
    <source>
        <dbReference type="ARBA" id="ARBA00032510"/>
    </source>
</evidence>
<accession>A0A7C9FZX5</accession>
<evidence type="ECO:0000256" key="22">
    <source>
        <dbReference type="PIRNR" id="PIRNR001563"/>
    </source>
</evidence>